<name>A0A367M6W2_PSEAI</name>
<comment type="caution">
    <text evidence="1">The sequence shown here is derived from an EMBL/GenBank/DDBJ whole genome shotgun (WGS) entry which is preliminary data.</text>
</comment>
<sequence length="80" mass="9095">DFTLDLHGQQRRLKADVLVTRQGEGLVQVATLEPVLLKLLDFDLEEKLKPLKEMANIPSITPEVPVFAVLNFREVPPEQF</sequence>
<evidence type="ECO:0000313" key="2">
    <source>
        <dbReference type="Proteomes" id="UP000253594"/>
    </source>
</evidence>
<feature type="non-terminal residue" evidence="1">
    <location>
        <position position="1"/>
    </location>
</feature>
<protein>
    <submittedName>
        <fullName evidence="1">YceI family protein</fullName>
    </submittedName>
</protein>
<reference evidence="1 2" key="1">
    <citation type="submission" date="2018-07" db="EMBL/GenBank/DDBJ databases">
        <title>Mechanisms of high-level aminoglycoside resistance among Gram-negative pathogens in Brazil.</title>
        <authorList>
            <person name="Ballaben A.S."/>
            <person name="Darini A.L.C."/>
            <person name="Doi Y."/>
        </authorList>
    </citation>
    <scope>NUCLEOTIDE SEQUENCE [LARGE SCALE GENOMIC DNA]</scope>
    <source>
        <strain evidence="1 2">B2-305</strain>
    </source>
</reference>
<dbReference type="Gene3D" id="2.40.128.110">
    <property type="entry name" value="Lipid/polyisoprenoid-binding, YceI-like"/>
    <property type="match status" value="1"/>
</dbReference>
<dbReference type="InterPro" id="IPR036761">
    <property type="entry name" value="TTHA0802/YceI-like_sf"/>
</dbReference>
<dbReference type="EMBL" id="QORE01000747">
    <property type="protein sequence ID" value="RCI73012.1"/>
    <property type="molecule type" value="Genomic_DNA"/>
</dbReference>
<proteinExistence type="predicted"/>
<evidence type="ECO:0000313" key="1">
    <source>
        <dbReference type="EMBL" id="RCI73012.1"/>
    </source>
</evidence>
<dbReference type="Proteomes" id="UP000253594">
    <property type="component" value="Unassembled WGS sequence"/>
</dbReference>
<organism evidence="1 2">
    <name type="scientific">Pseudomonas aeruginosa</name>
    <dbReference type="NCBI Taxonomy" id="287"/>
    <lineage>
        <taxon>Bacteria</taxon>
        <taxon>Pseudomonadati</taxon>
        <taxon>Pseudomonadota</taxon>
        <taxon>Gammaproteobacteria</taxon>
        <taxon>Pseudomonadales</taxon>
        <taxon>Pseudomonadaceae</taxon>
        <taxon>Pseudomonas</taxon>
    </lineage>
</organism>
<dbReference type="AlphaFoldDB" id="A0A367M6W2"/>
<gene>
    <name evidence="1" type="ORF">DT376_20605</name>
</gene>
<accession>A0A367M6W2</accession>